<dbReference type="InterPro" id="IPR012910">
    <property type="entry name" value="Plug_dom"/>
</dbReference>
<comment type="subcellular location">
    <subcellularLocation>
        <location evidence="1 7">Cell outer membrane</location>
        <topology evidence="1 7">Multi-pass membrane protein</topology>
    </subcellularLocation>
</comment>
<evidence type="ECO:0000313" key="9">
    <source>
        <dbReference type="EMBL" id="MBT1703480.1"/>
    </source>
</evidence>
<dbReference type="Pfam" id="PF13715">
    <property type="entry name" value="CarbopepD_reg_2"/>
    <property type="match status" value="1"/>
</dbReference>
<evidence type="ECO:0000313" key="10">
    <source>
        <dbReference type="Proteomes" id="UP000772618"/>
    </source>
</evidence>
<dbReference type="Gene3D" id="2.40.170.20">
    <property type="entry name" value="TonB-dependent receptor, beta-barrel domain"/>
    <property type="match status" value="1"/>
</dbReference>
<keyword evidence="3 7" id="KW-1134">Transmembrane beta strand</keyword>
<evidence type="ECO:0000256" key="6">
    <source>
        <dbReference type="ARBA" id="ARBA00023237"/>
    </source>
</evidence>
<dbReference type="Gene3D" id="2.60.40.1120">
    <property type="entry name" value="Carboxypeptidase-like, regulatory domain"/>
    <property type="match status" value="1"/>
</dbReference>
<dbReference type="Proteomes" id="UP000772618">
    <property type="component" value="Unassembled WGS sequence"/>
</dbReference>
<dbReference type="NCBIfam" id="TIGR04056">
    <property type="entry name" value="OMP_RagA_SusC"/>
    <property type="match status" value="1"/>
</dbReference>
<dbReference type="InterPro" id="IPR039426">
    <property type="entry name" value="TonB-dep_rcpt-like"/>
</dbReference>
<sequence length="1033" mass="110814">MTTTTLAWSQGRTVTGTITSAEDGSPLPGVNVVEKGTSNGTVTNIDGGYSINVNENATLVFSFVGFASQEIAVGTQSTVNVRLSADVRALDEVVVIGYGETTVKDATGAIAAVKSTDFNAGVISSPEQLIQGKTAGVQMTTTSGAPGAGVQLRIRGTSSIRSNNNPLFVVDGVPLSGGTQPATADVGFGSSPDTNPLNFLNPSDIESINILKDASATAIYGSRGANGVVIITTKSGKGNKGTFDLASSVSISSPAKKFDLLNPYEFLGGISLFGGTPSDQYYGAETDWQDYVTRTSISHKQNLSYARGFQTAAVRASIGYEDQQGILEHSWMKRFTGKVNASKSFLDNKLNFDLSTTYSHVRREDPPISGNAGSTGDLLGSAYMANPTWPTDPDFNPGGNRSPANMLTYINSEGATNRIIANLSADYKVTNDLTAKATYGIDWSDGDRVTLITGKARNTGDGVLGYGQGQLNENMSLSHLVELTLNYNKTIGKVAIDLVGGYSLQSFRNKYFWATARGFRDFSTFDAMENDLRDSYEAADAAASSIYSDYNNWGVANSLRDGAQPNGGFVSGINFSEGNLGQSYFARPAGVTVDAIGANFYDQTDYLQSYFGRGNFTISDKYLITATLRVDGSSKFGSNNRYGVFPSGAVAWKLDQEDFMPDFFNTFKLRAGYGVVGNQSGLGYGEFIRRERYSDVGVGNDRQIQVPGIATQGSVNPNLKWESTAQTSVGIDFGILSDKLSGSLDYYVKNTTDLLLRRNAAQPALASQIFDNLDATVQNKGWEVSLTYAAIDTEDASFSVSGNVSHNKNELKDFTGILDAGTIYGQGLTNAYAQRLAGGQPLFSYFLRPFEGFDENGQPVPNTDIQTFVGKTALPTWNMGLSLNATYRGFDFAMYFAGQFGQYIYNNTRNAFFTAGSINNARNVTRDVLTSGEAGSAEASVSTRFLEKGDFVRAQTLTLGYKVPLGETQLIKNVRVYFNVQNLFVITDYTGIDPEVSTSPADASLLNGLPTAGIDYGAYPRPRTFTVGLNASF</sequence>
<dbReference type="InterPro" id="IPR036942">
    <property type="entry name" value="Beta-barrel_TonB_sf"/>
</dbReference>
<keyword evidence="5 7" id="KW-0472">Membrane</keyword>
<dbReference type="PROSITE" id="PS52016">
    <property type="entry name" value="TONB_DEPENDENT_REC_3"/>
    <property type="match status" value="1"/>
</dbReference>
<keyword evidence="2 7" id="KW-0813">Transport</keyword>
<evidence type="ECO:0000259" key="8">
    <source>
        <dbReference type="Pfam" id="PF07715"/>
    </source>
</evidence>
<keyword evidence="4 7" id="KW-0812">Transmembrane</keyword>
<name>A0ABS5VPV3_9BACT</name>
<evidence type="ECO:0000256" key="1">
    <source>
        <dbReference type="ARBA" id="ARBA00004571"/>
    </source>
</evidence>
<dbReference type="SUPFAM" id="SSF49464">
    <property type="entry name" value="Carboxypeptidase regulatory domain-like"/>
    <property type="match status" value="1"/>
</dbReference>
<gene>
    <name evidence="9" type="ORF">KK060_09330</name>
</gene>
<evidence type="ECO:0000256" key="5">
    <source>
        <dbReference type="ARBA" id="ARBA00023136"/>
    </source>
</evidence>
<comment type="similarity">
    <text evidence="7">Belongs to the TonB-dependent receptor family.</text>
</comment>
<dbReference type="InterPro" id="IPR037066">
    <property type="entry name" value="Plug_dom_sf"/>
</dbReference>
<feature type="domain" description="TonB-dependent receptor plug" evidence="8">
    <location>
        <begin position="103"/>
        <end position="228"/>
    </location>
</feature>
<dbReference type="InterPro" id="IPR023996">
    <property type="entry name" value="TonB-dep_OMP_SusC/RagA"/>
</dbReference>
<evidence type="ECO:0000256" key="2">
    <source>
        <dbReference type="ARBA" id="ARBA00022448"/>
    </source>
</evidence>
<accession>A0ABS5VPV3</accession>
<evidence type="ECO:0000256" key="7">
    <source>
        <dbReference type="PROSITE-ProRule" id="PRU01360"/>
    </source>
</evidence>
<reference evidence="9 10" key="1">
    <citation type="submission" date="2021-05" db="EMBL/GenBank/DDBJ databases">
        <title>A Polyphasic approach of four new species of the genus Ohtaekwangia: Ohtaekwangia histidinii sp. nov., Ohtaekwangia cretensis sp. nov., Ohtaekwangia indiensis sp. nov., Ohtaekwangia reichenbachii sp. nov. from diverse environment.</title>
        <authorList>
            <person name="Octaviana S."/>
        </authorList>
    </citation>
    <scope>NUCLEOTIDE SEQUENCE [LARGE SCALE GENOMIC DNA]</scope>
    <source>
        <strain evidence="9 10">PWU20</strain>
    </source>
</reference>
<proteinExistence type="inferred from homology"/>
<dbReference type="EMBL" id="JAHESD010000015">
    <property type="protein sequence ID" value="MBT1703480.1"/>
    <property type="molecule type" value="Genomic_DNA"/>
</dbReference>
<comment type="caution">
    <text evidence="9">The sequence shown here is derived from an EMBL/GenBank/DDBJ whole genome shotgun (WGS) entry which is preliminary data.</text>
</comment>
<evidence type="ECO:0000256" key="4">
    <source>
        <dbReference type="ARBA" id="ARBA00022692"/>
    </source>
</evidence>
<protein>
    <submittedName>
        <fullName evidence="9">SusC/RagA family TonB-linked outer membrane protein</fullName>
    </submittedName>
</protein>
<dbReference type="Gene3D" id="2.170.130.10">
    <property type="entry name" value="TonB-dependent receptor, plug domain"/>
    <property type="match status" value="1"/>
</dbReference>
<dbReference type="InterPro" id="IPR008969">
    <property type="entry name" value="CarboxyPept-like_regulatory"/>
</dbReference>
<dbReference type="SUPFAM" id="SSF56935">
    <property type="entry name" value="Porins"/>
    <property type="match status" value="1"/>
</dbReference>
<organism evidence="9 10">
    <name type="scientific">Chryseosolibacter indicus</name>
    <dbReference type="NCBI Taxonomy" id="2782351"/>
    <lineage>
        <taxon>Bacteria</taxon>
        <taxon>Pseudomonadati</taxon>
        <taxon>Bacteroidota</taxon>
        <taxon>Cytophagia</taxon>
        <taxon>Cytophagales</taxon>
        <taxon>Chryseotaleaceae</taxon>
        <taxon>Chryseosolibacter</taxon>
    </lineage>
</organism>
<dbReference type="InterPro" id="IPR023997">
    <property type="entry name" value="TonB-dep_OMP_SusC/RagA_CS"/>
</dbReference>
<keyword evidence="6 7" id="KW-0998">Cell outer membrane</keyword>
<keyword evidence="10" id="KW-1185">Reference proteome</keyword>
<dbReference type="Pfam" id="PF07715">
    <property type="entry name" value="Plug"/>
    <property type="match status" value="1"/>
</dbReference>
<evidence type="ECO:0000256" key="3">
    <source>
        <dbReference type="ARBA" id="ARBA00022452"/>
    </source>
</evidence>
<dbReference type="NCBIfam" id="TIGR04057">
    <property type="entry name" value="SusC_RagA_signa"/>
    <property type="match status" value="1"/>
</dbReference>